<dbReference type="Proteomes" id="UP001375539">
    <property type="component" value="Unassembled WGS sequence"/>
</dbReference>
<proteinExistence type="predicted"/>
<accession>A0ACC6QS97</accession>
<keyword evidence="2" id="KW-1185">Reference proteome</keyword>
<protein>
    <submittedName>
        <fullName evidence="1">TetR/AcrR family transcriptional regulator</fullName>
    </submittedName>
</protein>
<evidence type="ECO:0000313" key="2">
    <source>
        <dbReference type="Proteomes" id="UP001375539"/>
    </source>
</evidence>
<name>A0ACC6QS97_9ACTN</name>
<evidence type="ECO:0000313" key="1">
    <source>
        <dbReference type="EMBL" id="MEJ8661083.1"/>
    </source>
</evidence>
<reference evidence="1" key="1">
    <citation type="submission" date="2024-03" db="EMBL/GenBank/DDBJ databases">
        <title>Novel Streptomyces species of biotechnological and ecological value are a feature of Machair soil.</title>
        <authorList>
            <person name="Prole J.R."/>
            <person name="Goodfellow M."/>
            <person name="Allenby N."/>
            <person name="Ward A.C."/>
        </authorList>
    </citation>
    <scope>NUCLEOTIDE SEQUENCE</scope>
    <source>
        <strain evidence="1">MS1.AVA.4</strain>
    </source>
</reference>
<dbReference type="EMBL" id="JBBKAI010000002">
    <property type="protein sequence ID" value="MEJ8661083.1"/>
    <property type="molecule type" value="Genomic_DNA"/>
</dbReference>
<comment type="caution">
    <text evidence="1">The sequence shown here is derived from an EMBL/GenBank/DDBJ whole genome shotgun (WGS) entry which is preliminary data.</text>
</comment>
<gene>
    <name evidence="1" type="ORF">WKI58_31990</name>
</gene>
<sequence>MTTARASAAPDPAPVAPADGDERTADERTVARQPGGGYAGARQTVAPQAGAPQGASSRSRGAGTKGVPRARREEQIVAAALEEFGRRGHAAASMAAIARRVGVTKPMLYTYFGSKDGLYAACLEHIGPRLLAAIETAMATSPSRDRLPQAVLAAIFDTLEAQRYAWFVLYDRTLPPGSEPWRAAHRHREAIDDLAAAGTGALLRGQGNDDALDADALKQVWTGTVSALVGWWVSQPELSAHDMSERCTRLLSAIRDGA</sequence>
<organism evidence="1 2">
    <name type="scientific">Streptomyces pratisoli</name>
    <dbReference type="NCBI Taxonomy" id="3139917"/>
    <lineage>
        <taxon>Bacteria</taxon>
        <taxon>Bacillati</taxon>
        <taxon>Actinomycetota</taxon>
        <taxon>Actinomycetes</taxon>
        <taxon>Kitasatosporales</taxon>
        <taxon>Streptomycetaceae</taxon>
        <taxon>Streptomyces</taxon>
    </lineage>
</organism>